<sequence length="109" mass="12537">MKFITKAVQITLHVRDSIACVYDGQCWLAEVNDFSDINKDVLLTFYHPAIPRTAFKKKKKIKDQTWVPMNNVLRKLSALELATTTGKTHNISPKLSEEISKLLNEYKSR</sequence>
<keyword evidence="2" id="KW-1185">Reference proteome</keyword>
<reference evidence="1 2" key="1">
    <citation type="journal article" date="2019" name="Sci. Rep.">
        <title>Orb-weaving spider Araneus ventricosus genome elucidates the spidroin gene catalogue.</title>
        <authorList>
            <person name="Kono N."/>
            <person name="Nakamura H."/>
            <person name="Ohtoshi R."/>
            <person name="Moran D.A.P."/>
            <person name="Shinohara A."/>
            <person name="Yoshida Y."/>
            <person name="Fujiwara M."/>
            <person name="Mori M."/>
            <person name="Tomita M."/>
            <person name="Arakawa K."/>
        </authorList>
    </citation>
    <scope>NUCLEOTIDE SEQUENCE [LARGE SCALE GENOMIC DNA]</scope>
</reference>
<evidence type="ECO:0000313" key="2">
    <source>
        <dbReference type="Proteomes" id="UP000499080"/>
    </source>
</evidence>
<protein>
    <submittedName>
        <fullName evidence="1">Uncharacterized protein</fullName>
    </submittedName>
</protein>
<evidence type="ECO:0000313" key="1">
    <source>
        <dbReference type="EMBL" id="GBM87843.1"/>
    </source>
</evidence>
<organism evidence="1 2">
    <name type="scientific">Araneus ventricosus</name>
    <name type="common">Orbweaver spider</name>
    <name type="synonym">Epeira ventricosa</name>
    <dbReference type="NCBI Taxonomy" id="182803"/>
    <lineage>
        <taxon>Eukaryota</taxon>
        <taxon>Metazoa</taxon>
        <taxon>Ecdysozoa</taxon>
        <taxon>Arthropoda</taxon>
        <taxon>Chelicerata</taxon>
        <taxon>Arachnida</taxon>
        <taxon>Araneae</taxon>
        <taxon>Araneomorphae</taxon>
        <taxon>Entelegynae</taxon>
        <taxon>Araneoidea</taxon>
        <taxon>Araneidae</taxon>
        <taxon>Araneus</taxon>
    </lineage>
</organism>
<name>A0A4Y2JC15_ARAVE</name>
<gene>
    <name evidence="1" type="ORF">AVEN_58707_1</name>
</gene>
<comment type="caution">
    <text evidence="1">The sequence shown here is derived from an EMBL/GenBank/DDBJ whole genome shotgun (WGS) entry which is preliminary data.</text>
</comment>
<accession>A0A4Y2JC15</accession>
<dbReference type="OrthoDB" id="6625945at2759"/>
<proteinExistence type="predicted"/>
<dbReference type="EMBL" id="BGPR01003414">
    <property type="protein sequence ID" value="GBM87843.1"/>
    <property type="molecule type" value="Genomic_DNA"/>
</dbReference>
<dbReference type="Proteomes" id="UP000499080">
    <property type="component" value="Unassembled WGS sequence"/>
</dbReference>
<dbReference type="AlphaFoldDB" id="A0A4Y2JC15"/>